<gene>
    <name evidence="9" type="ORF">SAMN04489714_0067</name>
</gene>
<evidence type="ECO:0000256" key="7">
    <source>
        <dbReference type="SAM" id="Phobius"/>
    </source>
</evidence>
<dbReference type="PROSITE" id="PS51352">
    <property type="entry name" value="THIOREDOXIN_2"/>
    <property type="match status" value="1"/>
</dbReference>
<feature type="compositionally biased region" description="Polar residues" evidence="6">
    <location>
        <begin position="117"/>
        <end position="134"/>
    </location>
</feature>
<feature type="compositionally biased region" description="Low complexity" evidence="6">
    <location>
        <begin position="93"/>
        <end position="116"/>
    </location>
</feature>
<feature type="domain" description="Thioredoxin" evidence="8">
    <location>
        <begin position="126"/>
        <end position="324"/>
    </location>
</feature>
<dbReference type="InterPro" id="IPR013766">
    <property type="entry name" value="Thioredoxin_domain"/>
</dbReference>
<dbReference type="GO" id="GO:0016853">
    <property type="term" value="F:isomerase activity"/>
    <property type="evidence" value="ECO:0007669"/>
    <property type="project" value="UniProtKB-KW"/>
</dbReference>
<protein>
    <submittedName>
        <fullName evidence="9">Protein-disulfide isomerase</fullName>
    </submittedName>
</protein>
<keyword evidence="7" id="KW-0472">Membrane</keyword>
<evidence type="ECO:0000256" key="2">
    <source>
        <dbReference type="ARBA" id="ARBA00022729"/>
    </source>
</evidence>
<evidence type="ECO:0000256" key="6">
    <source>
        <dbReference type="SAM" id="MobiDB-lite"/>
    </source>
</evidence>
<feature type="compositionally biased region" description="Polar residues" evidence="6">
    <location>
        <begin position="1"/>
        <end position="11"/>
    </location>
</feature>
<evidence type="ECO:0000313" key="10">
    <source>
        <dbReference type="Proteomes" id="UP000198976"/>
    </source>
</evidence>
<feature type="region of interest" description="Disordered" evidence="6">
    <location>
        <begin position="1"/>
        <end position="64"/>
    </location>
</feature>
<dbReference type="RefSeq" id="WP_058237635.1">
    <property type="nucleotide sequence ID" value="NZ_LT629792.1"/>
</dbReference>
<keyword evidence="9" id="KW-0413">Isomerase</keyword>
<dbReference type="PANTHER" id="PTHR13887">
    <property type="entry name" value="GLUTATHIONE S-TRANSFERASE KAPPA"/>
    <property type="match status" value="1"/>
</dbReference>
<comment type="similarity">
    <text evidence="1">Belongs to the thioredoxin family. DsbA subfamily.</text>
</comment>
<keyword evidence="5" id="KW-0676">Redox-active center</keyword>
<feature type="transmembrane region" description="Helical" evidence="7">
    <location>
        <begin position="69"/>
        <end position="89"/>
    </location>
</feature>
<evidence type="ECO:0000256" key="1">
    <source>
        <dbReference type="ARBA" id="ARBA00005791"/>
    </source>
</evidence>
<dbReference type="SUPFAM" id="SSF52833">
    <property type="entry name" value="Thioredoxin-like"/>
    <property type="match status" value="1"/>
</dbReference>
<keyword evidence="2" id="KW-0732">Signal</keyword>
<feature type="region of interest" description="Disordered" evidence="6">
    <location>
        <begin position="93"/>
        <end position="134"/>
    </location>
</feature>
<keyword evidence="7" id="KW-0812">Transmembrane</keyword>
<dbReference type="InterPro" id="IPR012336">
    <property type="entry name" value="Thioredoxin-like_fold"/>
</dbReference>
<name>A0ABY0V4N8_9ACTO</name>
<evidence type="ECO:0000256" key="3">
    <source>
        <dbReference type="ARBA" id="ARBA00023002"/>
    </source>
</evidence>
<dbReference type="EMBL" id="LT629792">
    <property type="protein sequence ID" value="SDT85481.1"/>
    <property type="molecule type" value="Genomic_DNA"/>
</dbReference>
<reference evidence="9 10" key="1">
    <citation type="submission" date="2016-10" db="EMBL/GenBank/DDBJ databases">
        <authorList>
            <person name="Varghese N."/>
            <person name="Submissions S."/>
        </authorList>
    </citation>
    <scope>NUCLEOTIDE SEQUENCE [LARGE SCALE GENOMIC DNA]</scope>
    <source>
        <strain evidence="9 10">DSM 9169</strain>
    </source>
</reference>
<keyword evidence="7" id="KW-1133">Transmembrane helix</keyword>
<evidence type="ECO:0000256" key="4">
    <source>
        <dbReference type="ARBA" id="ARBA00023157"/>
    </source>
</evidence>
<keyword evidence="4" id="KW-1015">Disulfide bond</keyword>
<evidence type="ECO:0000256" key="5">
    <source>
        <dbReference type="ARBA" id="ARBA00023284"/>
    </source>
</evidence>
<organism evidence="9 10">
    <name type="scientific">Schaalia radingae</name>
    <dbReference type="NCBI Taxonomy" id="131110"/>
    <lineage>
        <taxon>Bacteria</taxon>
        <taxon>Bacillati</taxon>
        <taxon>Actinomycetota</taxon>
        <taxon>Actinomycetes</taxon>
        <taxon>Actinomycetales</taxon>
        <taxon>Actinomycetaceae</taxon>
        <taxon>Schaalia</taxon>
    </lineage>
</organism>
<dbReference type="Pfam" id="PF13462">
    <property type="entry name" value="Thioredoxin_4"/>
    <property type="match status" value="1"/>
</dbReference>
<evidence type="ECO:0000259" key="8">
    <source>
        <dbReference type="PROSITE" id="PS51352"/>
    </source>
</evidence>
<keyword evidence="10" id="KW-1185">Reference proteome</keyword>
<sequence>MDIQRTSSDSESPGRADSHLTRTVPVSGSQASSTGSAGADENSAPAGSATHGTDARAARSQSSRSSSSVLVAIAAVLAVVLAFAAGVFVGRSTAPQPSQAQSEASSQTQDEAASQQGENSESATTQQQLDYAPSQTNEEALKILADEPRRDPNDPMARGEVDAPVVMVEYSDYSCPMCAKYAQEVEPKFQELIDNGTLRIEYRDMVIFSDKGSDIAAAAARAAGLQGKYVEFHEAVFAQAPTQDHASYTEESVTQIAEQVGVADLDQFRADLTSEKIKDAVQADTQHGKSVGLTGTPSFFINNAYLTGVYPVDYFIRTIENQAAEAGKAIEPAAEK</sequence>
<proteinExistence type="inferred from homology"/>
<keyword evidence="3" id="KW-0560">Oxidoreductase</keyword>
<dbReference type="PANTHER" id="PTHR13887:SF14">
    <property type="entry name" value="DISULFIDE BOND FORMATION PROTEIN D"/>
    <property type="match status" value="1"/>
</dbReference>
<dbReference type="Proteomes" id="UP000198976">
    <property type="component" value="Chromosome I"/>
</dbReference>
<accession>A0ABY0V4N8</accession>
<evidence type="ECO:0000313" key="9">
    <source>
        <dbReference type="EMBL" id="SDT85481.1"/>
    </source>
</evidence>
<feature type="compositionally biased region" description="Low complexity" evidence="6">
    <location>
        <begin position="27"/>
        <end position="39"/>
    </location>
</feature>
<dbReference type="Gene3D" id="3.40.30.10">
    <property type="entry name" value="Glutaredoxin"/>
    <property type="match status" value="1"/>
</dbReference>
<dbReference type="InterPro" id="IPR036249">
    <property type="entry name" value="Thioredoxin-like_sf"/>
</dbReference>